<reference evidence="4" key="1">
    <citation type="submission" date="2023-03" db="EMBL/GenBank/DDBJ databases">
        <authorList>
            <person name="Julca I."/>
        </authorList>
    </citation>
    <scope>NUCLEOTIDE SEQUENCE</scope>
</reference>
<organism evidence="4 5">
    <name type="scientific">Oldenlandia corymbosa var. corymbosa</name>
    <dbReference type="NCBI Taxonomy" id="529605"/>
    <lineage>
        <taxon>Eukaryota</taxon>
        <taxon>Viridiplantae</taxon>
        <taxon>Streptophyta</taxon>
        <taxon>Embryophyta</taxon>
        <taxon>Tracheophyta</taxon>
        <taxon>Spermatophyta</taxon>
        <taxon>Magnoliopsida</taxon>
        <taxon>eudicotyledons</taxon>
        <taxon>Gunneridae</taxon>
        <taxon>Pentapetalae</taxon>
        <taxon>asterids</taxon>
        <taxon>lamiids</taxon>
        <taxon>Gentianales</taxon>
        <taxon>Rubiaceae</taxon>
        <taxon>Rubioideae</taxon>
        <taxon>Spermacoceae</taxon>
        <taxon>Hedyotis-Oldenlandia complex</taxon>
        <taxon>Oldenlandia</taxon>
    </lineage>
</organism>
<name>A0AAV1BWU6_OLDCO</name>
<sequence>MEENMQIVPASCKSLVEAQYVEMKVPLYSYGCHKKIKGALSHLKGIYSINVDYEQQKVTVWGICNKMDVLSSIRSKRRAARFWTPDDDANSHHQSLGHQALDLADALPSDSSPTGRHPPNPAALALIKFKAPSLGWKSWKKIFIRSYSFS</sequence>
<keyword evidence="5" id="KW-1185">Reference proteome</keyword>
<dbReference type="InterPro" id="IPR036163">
    <property type="entry name" value="HMA_dom_sf"/>
</dbReference>
<protein>
    <submittedName>
        <fullName evidence="4">OLC1v1020951C1</fullName>
    </submittedName>
</protein>
<evidence type="ECO:0000313" key="5">
    <source>
        <dbReference type="Proteomes" id="UP001161247"/>
    </source>
</evidence>
<comment type="subcellular location">
    <subcellularLocation>
        <location evidence="1">Membrane</location>
        <topology evidence="1">Peripheral membrane protein</topology>
    </subcellularLocation>
</comment>
<keyword evidence="2" id="KW-0479">Metal-binding</keyword>
<comment type="caution">
    <text evidence="4">The sequence shown here is derived from an EMBL/GenBank/DDBJ whole genome shotgun (WGS) entry which is preliminary data.</text>
</comment>
<evidence type="ECO:0000256" key="1">
    <source>
        <dbReference type="ARBA" id="ARBA00004170"/>
    </source>
</evidence>
<dbReference type="Pfam" id="PF00403">
    <property type="entry name" value="HMA"/>
    <property type="match status" value="1"/>
</dbReference>
<dbReference type="Proteomes" id="UP001161247">
    <property type="component" value="Unassembled WGS sequence"/>
</dbReference>
<feature type="domain" description="HMA" evidence="3">
    <location>
        <begin position="18"/>
        <end position="85"/>
    </location>
</feature>
<dbReference type="InterPro" id="IPR006121">
    <property type="entry name" value="HMA_dom"/>
</dbReference>
<dbReference type="EMBL" id="CATKSE010000001">
    <property type="protein sequence ID" value="CAI9087000.1"/>
    <property type="molecule type" value="Genomic_DNA"/>
</dbReference>
<dbReference type="PANTHER" id="PTHR22814">
    <property type="entry name" value="COPPER TRANSPORT PROTEIN ATOX1-RELATED"/>
    <property type="match status" value="1"/>
</dbReference>
<dbReference type="AlphaFoldDB" id="A0AAV1BWU6"/>
<evidence type="ECO:0000259" key="3">
    <source>
        <dbReference type="PROSITE" id="PS50846"/>
    </source>
</evidence>
<accession>A0AAV1BWU6</accession>
<dbReference type="GO" id="GO:0046872">
    <property type="term" value="F:metal ion binding"/>
    <property type="evidence" value="ECO:0007669"/>
    <property type="project" value="UniProtKB-KW"/>
</dbReference>
<dbReference type="PROSITE" id="PS50846">
    <property type="entry name" value="HMA_2"/>
    <property type="match status" value="1"/>
</dbReference>
<dbReference type="PANTHER" id="PTHR22814:SF305">
    <property type="entry name" value="HEAVY METAL TRANSPORT_DETOXIFICATION SUPERFAMILY PROTEIN"/>
    <property type="match status" value="1"/>
</dbReference>
<dbReference type="GO" id="GO:0016020">
    <property type="term" value="C:membrane"/>
    <property type="evidence" value="ECO:0007669"/>
    <property type="project" value="UniProtKB-SubCell"/>
</dbReference>
<dbReference type="CDD" id="cd00371">
    <property type="entry name" value="HMA"/>
    <property type="match status" value="1"/>
</dbReference>
<proteinExistence type="predicted"/>
<evidence type="ECO:0000313" key="4">
    <source>
        <dbReference type="EMBL" id="CAI9087000.1"/>
    </source>
</evidence>
<dbReference type="SUPFAM" id="SSF55008">
    <property type="entry name" value="HMA, heavy metal-associated domain"/>
    <property type="match status" value="1"/>
</dbReference>
<dbReference type="GO" id="GO:0009626">
    <property type="term" value="P:plant-type hypersensitive response"/>
    <property type="evidence" value="ECO:0007669"/>
    <property type="project" value="UniProtKB-KW"/>
</dbReference>
<evidence type="ECO:0000256" key="2">
    <source>
        <dbReference type="ARBA" id="ARBA00022723"/>
    </source>
</evidence>
<gene>
    <name evidence="4" type="ORF">OLC1_LOCUS24948</name>
</gene>
<dbReference type="Gene3D" id="3.30.70.100">
    <property type="match status" value="1"/>
</dbReference>